<dbReference type="AlphaFoldDB" id="A0A2S2QEI0"/>
<evidence type="ECO:0000313" key="2">
    <source>
        <dbReference type="EMBL" id="MBY76136.1"/>
    </source>
</evidence>
<keyword evidence="1" id="KW-0732">Signal</keyword>
<dbReference type="Proteomes" id="UP000694846">
    <property type="component" value="Unplaced"/>
</dbReference>
<dbReference type="GeneID" id="112680724"/>
<sequence>MNVDHGTRGLVVLLVLACAVVHTSCENVAFDVPNSTGYKANSAINARNGQQSDSELEKMLLNVASIIQKCIDNRTMNNKKFKKNLDKLYDRMVKPNIKRVIKENMLRYNNIKDLYEEKQLMLIIMNGDKTDKKIQ</sequence>
<proteinExistence type="predicted"/>
<evidence type="ECO:0000313" key="3">
    <source>
        <dbReference type="Proteomes" id="UP000694846"/>
    </source>
</evidence>
<gene>
    <name evidence="4" type="primary">LOC112680724</name>
    <name evidence="2" type="ORF">g.44487</name>
</gene>
<dbReference type="RefSeq" id="XP_025406693.1">
    <property type="nucleotide sequence ID" value="XM_025550908.1"/>
</dbReference>
<reference evidence="2" key="1">
    <citation type="submission" date="2018-04" db="EMBL/GenBank/DDBJ databases">
        <title>Transcriptome assembly of Sipha flava.</title>
        <authorList>
            <person name="Scully E.D."/>
            <person name="Geib S.M."/>
            <person name="Palmer N.A."/>
            <person name="Koch K."/>
            <person name="Bradshaw J."/>
            <person name="Heng-Moss T."/>
            <person name="Sarath G."/>
        </authorList>
    </citation>
    <scope>NUCLEOTIDE SEQUENCE</scope>
</reference>
<organism evidence="2">
    <name type="scientific">Sipha flava</name>
    <name type="common">yellow sugarcane aphid</name>
    <dbReference type="NCBI Taxonomy" id="143950"/>
    <lineage>
        <taxon>Eukaryota</taxon>
        <taxon>Metazoa</taxon>
        <taxon>Ecdysozoa</taxon>
        <taxon>Arthropoda</taxon>
        <taxon>Hexapoda</taxon>
        <taxon>Insecta</taxon>
        <taxon>Pterygota</taxon>
        <taxon>Neoptera</taxon>
        <taxon>Paraneoptera</taxon>
        <taxon>Hemiptera</taxon>
        <taxon>Sternorrhyncha</taxon>
        <taxon>Aphidomorpha</taxon>
        <taxon>Aphidoidea</taxon>
        <taxon>Aphididae</taxon>
        <taxon>Sipha</taxon>
    </lineage>
</organism>
<evidence type="ECO:0000256" key="1">
    <source>
        <dbReference type="SAM" id="SignalP"/>
    </source>
</evidence>
<reference evidence="4" key="2">
    <citation type="submission" date="2025-04" db="UniProtKB">
        <authorList>
            <consortium name="RefSeq"/>
        </authorList>
    </citation>
    <scope>IDENTIFICATION</scope>
    <source>
        <tissue evidence="4">Whole body</tissue>
    </source>
</reference>
<keyword evidence="3" id="KW-1185">Reference proteome</keyword>
<feature type="signal peptide" evidence="1">
    <location>
        <begin position="1"/>
        <end position="25"/>
    </location>
</feature>
<dbReference type="OrthoDB" id="6614856at2759"/>
<name>A0A2S2QEI0_9HEMI</name>
<protein>
    <submittedName>
        <fullName evidence="4">Uncharacterized protein LOC112680724</fullName>
    </submittedName>
</protein>
<dbReference type="EMBL" id="GGMS01006933">
    <property type="protein sequence ID" value="MBY76136.1"/>
    <property type="molecule type" value="Transcribed_RNA"/>
</dbReference>
<accession>A0A2S2QEI0</accession>
<evidence type="ECO:0000313" key="4">
    <source>
        <dbReference type="RefSeq" id="XP_025406693.1"/>
    </source>
</evidence>
<feature type="chain" id="PRO_5044579143" evidence="1">
    <location>
        <begin position="26"/>
        <end position="135"/>
    </location>
</feature>